<sequence length="502" mass="57082">MSSHHHLNPSSGEIDHIHFVSEDVGALYRSEDYSDVTLVVAGQKFNTHKLILAARSEYFRALLFGGMRESTQNVIELPSATLPAFKGLLKYIYTGRMSLANERDEVILDTLGLAHLYGFLDLEAAISDYLREILSIKNVCLIIDTAFLYQLEFLTRVCLEYMDKHASDVIQHENFLQLSPEALNKLISRDSFYAPEIDIFLAVESWVKANSDANASEVLSQLRLSLISITDLLNVVRPTGLVSSEAILDAISARTQTRDSELEYRGRLLVDENVAHPMHGAQVLQGEMRSYLLNGDTINYDMERGYTRHTITDSPEQGILIKLGTQCIINHVKMLLWDRDMRSYSYYIEGSMDQKDWVKLIDHSDFFCRSWQYLYFEPRVVLYIRIVGTNNTVNRVFHVVNFEAYYTNHTEKLSDGFVVPTQNVAVTEKSACVIEGVSRSRNNLLNGDTSNYDWDSGYTCHQLGSGAILVQLGQPYMINSMRYNFNIMPSKAVSWIIALGLR</sequence>
<dbReference type="GO" id="GO:0048512">
    <property type="term" value="P:circadian behavior"/>
    <property type="evidence" value="ECO:0007669"/>
    <property type="project" value="TreeGrafter"/>
</dbReference>
<dbReference type="Proteomes" id="UP000515204">
    <property type="component" value="Unplaced"/>
</dbReference>
<dbReference type="PANTHER" id="PTHR46306">
    <property type="entry name" value="BTB/POZ DOMAIN-CONTAINING PROTEIN 9"/>
    <property type="match status" value="1"/>
</dbReference>
<dbReference type="InterPro" id="IPR011333">
    <property type="entry name" value="SKP1/BTB/POZ_sf"/>
</dbReference>
<dbReference type="InterPro" id="IPR000421">
    <property type="entry name" value="FA58C"/>
</dbReference>
<evidence type="ECO:0000313" key="2">
    <source>
        <dbReference type="Proteomes" id="UP000515204"/>
    </source>
</evidence>
<dbReference type="CDD" id="cd18287">
    <property type="entry name" value="BTB_POZ_BTBD9"/>
    <property type="match status" value="1"/>
</dbReference>
<dbReference type="Gene3D" id="1.25.40.420">
    <property type="match status" value="1"/>
</dbReference>
<evidence type="ECO:0000259" key="1">
    <source>
        <dbReference type="PROSITE" id="PS50097"/>
    </source>
</evidence>
<dbReference type="GO" id="GO:0005737">
    <property type="term" value="C:cytoplasm"/>
    <property type="evidence" value="ECO:0007669"/>
    <property type="project" value="TreeGrafter"/>
</dbReference>
<name>A0A6P3Y338_DINQU</name>
<dbReference type="GeneID" id="106749551"/>
<feature type="domain" description="BTB" evidence="1">
    <location>
        <begin position="34"/>
        <end position="101"/>
    </location>
</feature>
<keyword evidence="2" id="KW-1185">Reference proteome</keyword>
<dbReference type="Pfam" id="PF07707">
    <property type="entry name" value="BACK"/>
    <property type="match status" value="1"/>
</dbReference>
<dbReference type="RefSeq" id="XP_014484633.1">
    <property type="nucleotide sequence ID" value="XM_014629147.1"/>
</dbReference>
<proteinExistence type="predicted"/>
<evidence type="ECO:0000313" key="3">
    <source>
        <dbReference type="RefSeq" id="XP_014484633.1"/>
    </source>
</evidence>
<accession>A0A6P3Y338</accession>
<dbReference type="OrthoDB" id="9997739at2759"/>
<dbReference type="SUPFAM" id="SSF54695">
    <property type="entry name" value="POZ domain"/>
    <property type="match status" value="1"/>
</dbReference>
<dbReference type="SUPFAM" id="SSF49785">
    <property type="entry name" value="Galactose-binding domain-like"/>
    <property type="match status" value="1"/>
</dbReference>
<dbReference type="InterPro" id="IPR011705">
    <property type="entry name" value="BACK"/>
</dbReference>
<dbReference type="InterPro" id="IPR008979">
    <property type="entry name" value="Galactose-bd-like_sf"/>
</dbReference>
<reference evidence="3" key="1">
    <citation type="submission" date="2025-08" db="UniProtKB">
        <authorList>
            <consortium name="RefSeq"/>
        </authorList>
    </citation>
    <scope>IDENTIFICATION</scope>
</reference>
<dbReference type="GO" id="GO:0008344">
    <property type="term" value="P:adult locomotory behavior"/>
    <property type="evidence" value="ECO:0007669"/>
    <property type="project" value="TreeGrafter"/>
</dbReference>
<dbReference type="Pfam" id="PF00754">
    <property type="entry name" value="F5_F8_type_C"/>
    <property type="match status" value="1"/>
</dbReference>
<dbReference type="AlphaFoldDB" id="A0A6P3Y338"/>
<protein>
    <submittedName>
        <fullName evidence="3">BTB/POZ domain-containing protein 9 isoform X2</fullName>
    </submittedName>
</protein>
<dbReference type="Pfam" id="PF00651">
    <property type="entry name" value="BTB"/>
    <property type="match status" value="1"/>
</dbReference>
<dbReference type="GO" id="GO:0050804">
    <property type="term" value="P:modulation of chemical synaptic transmission"/>
    <property type="evidence" value="ECO:0007669"/>
    <property type="project" value="TreeGrafter"/>
</dbReference>
<dbReference type="PANTHER" id="PTHR46306:SF1">
    <property type="entry name" value="BTB_POZ DOMAIN-CONTAINING PROTEIN 9"/>
    <property type="match status" value="1"/>
</dbReference>
<dbReference type="SMART" id="SM00875">
    <property type="entry name" value="BACK"/>
    <property type="match status" value="1"/>
</dbReference>
<dbReference type="PROSITE" id="PS50097">
    <property type="entry name" value="BTB"/>
    <property type="match status" value="1"/>
</dbReference>
<gene>
    <name evidence="3" type="primary">LOC106749551</name>
</gene>
<organism evidence="2 3">
    <name type="scientific">Dinoponera quadriceps</name>
    <name type="common">South American ant</name>
    <dbReference type="NCBI Taxonomy" id="609295"/>
    <lineage>
        <taxon>Eukaryota</taxon>
        <taxon>Metazoa</taxon>
        <taxon>Ecdysozoa</taxon>
        <taxon>Arthropoda</taxon>
        <taxon>Hexapoda</taxon>
        <taxon>Insecta</taxon>
        <taxon>Pterygota</taxon>
        <taxon>Neoptera</taxon>
        <taxon>Endopterygota</taxon>
        <taxon>Hymenoptera</taxon>
        <taxon>Apocrita</taxon>
        <taxon>Aculeata</taxon>
        <taxon>Formicoidea</taxon>
        <taxon>Formicidae</taxon>
        <taxon>Ponerinae</taxon>
        <taxon>Ponerini</taxon>
        <taxon>Dinoponera</taxon>
    </lineage>
</organism>
<dbReference type="InterPro" id="IPR000210">
    <property type="entry name" value="BTB/POZ_dom"/>
</dbReference>
<dbReference type="Gene3D" id="3.30.710.10">
    <property type="entry name" value="Potassium Channel Kv1.1, Chain A"/>
    <property type="match status" value="1"/>
</dbReference>
<dbReference type="CTD" id="114781"/>
<dbReference type="SMART" id="SM00225">
    <property type="entry name" value="BTB"/>
    <property type="match status" value="1"/>
</dbReference>
<dbReference type="Gene3D" id="2.60.120.260">
    <property type="entry name" value="Galactose-binding domain-like"/>
    <property type="match status" value="1"/>
</dbReference>
<dbReference type="FunFam" id="3.30.710.10:FF:000042">
    <property type="entry name" value="BTB/POZ domain-containing protein 9"/>
    <property type="match status" value="1"/>
</dbReference>
<dbReference type="InterPro" id="IPR052407">
    <property type="entry name" value="BTB_POZ_domain_cont_9"/>
</dbReference>
<dbReference type="FunFam" id="1.25.40.420:FF:000005">
    <property type="entry name" value="BTB/POZ domain-containing protein 9"/>
    <property type="match status" value="1"/>
</dbReference>